<dbReference type="EMBL" id="OOIL02000378">
    <property type="protein sequence ID" value="VFQ64191.1"/>
    <property type="molecule type" value="Genomic_DNA"/>
</dbReference>
<reference evidence="2 3" key="1">
    <citation type="submission" date="2018-04" db="EMBL/GenBank/DDBJ databases">
        <authorList>
            <person name="Vogel A."/>
        </authorList>
    </citation>
    <scope>NUCLEOTIDE SEQUENCE [LARGE SCALE GENOMIC DNA]</scope>
</reference>
<dbReference type="AlphaFoldDB" id="A0A484MWA3"/>
<keyword evidence="3" id="KW-1185">Reference proteome</keyword>
<organism evidence="2 3">
    <name type="scientific">Cuscuta campestris</name>
    <dbReference type="NCBI Taxonomy" id="132261"/>
    <lineage>
        <taxon>Eukaryota</taxon>
        <taxon>Viridiplantae</taxon>
        <taxon>Streptophyta</taxon>
        <taxon>Embryophyta</taxon>
        <taxon>Tracheophyta</taxon>
        <taxon>Spermatophyta</taxon>
        <taxon>Magnoliopsida</taxon>
        <taxon>eudicotyledons</taxon>
        <taxon>Gunneridae</taxon>
        <taxon>Pentapetalae</taxon>
        <taxon>asterids</taxon>
        <taxon>lamiids</taxon>
        <taxon>Solanales</taxon>
        <taxon>Convolvulaceae</taxon>
        <taxon>Cuscuteae</taxon>
        <taxon>Cuscuta</taxon>
        <taxon>Cuscuta subgen. Grammica</taxon>
        <taxon>Cuscuta sect. Cleistogrammica</taxon>
    </lineage>
</organism>
<proteinExistence type="predicted"/>
<evidence type="ECO:0000313" key="3">
    <source>
        <dbReference type="Proteomes" id="UP000595140"/>
    </source>
</evidence>
<sequence>MTGYCNTLPQFDLPKLPLEAYSVAYIGVSSLIPCNSPFPFLHLKLRFFFPDGRHSPSRRSCNSIRRRLSLLSLVCYSTLSRFKISISSLSSRLHLVSYL</sequence>
<gene>
    <name evidence="2" type="ORF">CCAM_LOCUS34565</name>
    <name evidence="1" type="ORF">CCAM_LOCUS5967</name>
</gene>
<protein>
    <submittedName>
        <fullName evidence="2">Uncharacterized protein</fullName>
    </submittedName>
</protein>
<dbReference type="Proteomes" id="UP000595140">
    <property type="component" value="Unassembled WGS sequence"/>
</dbReference>
<dbReference type="EMBL" id="OOIL02004672">
    <property type="protein sequence ID" value="VFQ92789.1"/>
    <property type="molecule type" value="Genomic_DNA"/>
</dbReference>
<evidence type="ECO:0000313" key="1">
    <source>
        <dbReference type="EMBL" id="VFQ64191.1"/>
    </source>
</evidence>
<evidence type="ECO:0000313" key="2">
    <source>
        <dbReference type="EMBL" id="VFQ92789.1"/>
    </source>
</evidence>
<accession>A0A484MWA3</accession>
<name>A0A484MWA3_9ASTE</name>